<organism evidence="6 7">
    <name type="scientific">Subtercola boreus</name>
    <dbReference type="NCBI Taxonomy" id="120213"/>
    <lineage>
        <taxon>Bacteria</taxon>
        <taxon>Bacillati</taxon>
        <taxon>Actinomycetota</taxon>
        <taxon>Actinomycetes</taxon>
        <taxon>Micrococcales</taxon>
        <taxon>Microbacteriaceae</taxon>
        <taxon>Subtercola</taxon>
    </lineage>
</organism>
<dbReference type="Gene3D" id="3.30.1050.10">
    <property type="entry name" value="SCP2 sterol-binding domain"/>
    <property type="match status" value="1"/>
</dbReference>
<dbReference type="RefSeq" id="WP_116417680.1">
    <property type="nucleotide sequence ID" value="NZ_NBXC01000008.1"/>
</dbReference>
<dbReference type="GO" id="GO:0030649">
    <property type="term" value="P:aminoglycoside antibiotic catabolic process"/>
    <property type="evidence" value="ECO:0007669"/>
    <property type="project" value="TreeGrafter"/>
</dbReference>
<name>A0A3E0WD91_9MICO</name>
<feature type="active site" description="Proton acceptor; via carboxylate" evidence="3">
    <location>
        <position position="431"/>
    </location>
</feature>
<evidence type="ECO:0000256" key="3">
    <source>
        <dbReference type="HAMAP-Rule" id="MF_01812"/>
    </source>
</evidence>
<dbReference type="EMBL" id="NBXE01000008">
    <property type="protein sequence ID" value="RFA28890.1"/>
    <property type="molecule type" value="Genomic_DNA"/>
</dbReference>
<dbReference type="HAMAP" id="MF_01812">
    <property type="entry name" value="Eis"/>
    <property type="match status" value="1"/>
</dbReference>
<gene>
    <name evidence="6" type="ORF">B7R25_04060</name>
</gene>
<evidence type="ECO:0000259" key="4">
    <source>
        <dbReference type="Pfam" id="PF13530"/>
    </source>
</evidence>
<dbReference type="OrthoDB" id="8399956at2"/>
<feature type="binding site" evidence="3">
    <location>
        <begin position="105"/>
        <end position="107"/>
    </location>
    <ligand>
        <name>acetyl-CoA</name>
        <dbReference type="ChEBI" id="CHEBI:57288"/>
    </ligand>
</feature>
<dbReference type="Pfam" id="PF13530">
    <property type="entry name" value="SCP2_2"/>
    <property type="match status" value="1"/>
</dbReference>
<comment type="similarity">
    <text evidence="3">Belongs to the acetyltransferase Eis family.</text>
</comment>
<sequence length="431" mass="45619">MGSPDDYHFRTFPAAVIEGGDQAQAEPATGAWIQAERRGFHDDRATPEQLARTAGNLAQDARQLTGVYLRTADAASDPVATFASYPSTLNVGGPALIPVHLVSNVTVSPTHRRNGLLRRMMTDNLSAAAAAGIPVAALTVSEATIYRRFGFGVATWVSHSALRTDSRFRMLAEPTGRTELVEAADLVTLGPSVFAAFHAAHPGSVDRHAATWSRISGGATEKAEANLGVYAAVHYSEAGTLDGYVSYVFKGWDSDPQTLEVLDLVAADDNAYLGLWAFLASVDLIDRVVCETAPADDPLRWAIADWRALTHTGVEDWLWIRVLDVVAAFEARGYAAAAAGRITLAVTDPLGFAEGTFRLQIADGRATVTRDDAAAPDVALDAPALGSLYLGGVDPLTLAAAAQLTELTPGAALRLRSLLAPTAPVYGTTHF</sequence>
<dbReference type="Proteomes" id="UP000257080">
    <property type="component" value="Unassembled WGS sequence"/>
</dbReference>
<dbReference type="Gene3D" id="3.40.630.30">
    <property type="match status" value="2"/>
</dbReference>
<dbReference type="SUPFAM" id="SSF55718">
    <property type="entry name" value="SCP-like"/>
    <property type="match status" value="1"/>
</dbReference>
<feature type="active site" description="Proton donor" evidence="3">
    <location>
        <position position="146"/>
    </location>
</feature>
<comment type="subunit">
    <text evidence="3">Homohexamer; trimer of dimers.</text>
</comment>
<dbReference type="InterPro" id="IPR022902">
    <property type="entry name" value="NAcTrfase_Eis"/>
</dbReference>
<accession>A0A3E0WD91</accession>
<dbReference type="Pfam" id="PF17668">
    <property type="entry name" value="Acetyltransf_17"/>
    <property type="match status" value="1"/>
</dbReference>
<evidence type="ECO:0000313" key="7">
    <source>
        <dbReference type="Proteomes" id="UP000257080"/>
    </source>
</evidence>
<dbReference type="InterPro" id="IPR025559">
    <property type="entry name" value="Eis_dom"/>
</dbReference>
<reference evidence="6 7" key="1">
    <citation type="submission" date="2017-04" db="EMBL/GenBank/DDBJ databases">
        <title>Comparative genome analysis of Subtercola boreus.</title>
        <authorList>
            <person name="Cho Y.-J."/>
            <person name="Cho A."/>
            <person name="Kim O.-S."/>
            <person name="Lee J.-I."/>
        </authorList>
    </citation>
    <scope>NUCLEOTIDE SEQUENCE [LARGE SCALE GENOMIC DNA]</scope>
    <source>
        <strain evidence="6 7">P28004</strain>
    </source>
</reference>
<dbReference type="PANTHER" id="PTHR37817:SF1">
    <property type="entry name" value="N-ACETYLTRANSFERASE EIS"/>
    <property type="match status" value="1"/>
</dbReference>
<protein>
    <submittedName>
        <fullName evidence="6">Uncharacterized protein</fullName>
    </submittedName>
</protein>
<dbReference type="PANTHER" id="PTHR37817">
    <property type="entry name" value="N-ACETYLTRANSFERASE EIS"/>
    <property type="match status" value="1"/>
</dbReference>
<feature type="domain" description="Eis-like acetyltransferase" evidence="5">
    <location>
        <begin position="203"/>
        <end position="312"/>
    </location>
</feature>
<dbReference type="Pfam" id="PF13527">
    <property type="entry name" value="Acetyltransf_9"/>
    <property type="match status" value="1"/>
</dbReference>
<dbReference type="InterPro" id="IPR041380">
    <property type="entry name" value="Acetyltransf_17"/>
</dbReference>
<feature type="domain" description="Enhanced intracellular survival protein" evidence="4">
    <location>
        <begin position="325"/>
        <end position="425"/>
    </location>
</feature>
<dbReference type="InterPro" id="IPR051554">
    <property type="entry name" value="Acetyltransferase_Eis"/>
</dbReference>
<evidence type="ECO:0000256" key="2">
    <source>
        <dbReference type="ARBA" id="ARBA00023315"/>
    </source>
</evidence>
<evidence type="ECO:0000259" key="5">
    <source>
        <dbReference type="Pfam" id="PF17668"/>
    </source>
</evidence>
<keyword evidence="1 3" id="KW-0808">Transferase</keyword>
<evidence type="ECO:0000256" key="1">
    <source>
        <dbReference type="ARBA" id="ARBA00022679"/>
    </source>
</evidence>
<dbReference type="InterPro" id="IPR036527">
    <property type="entry name" value="SCP2_sterol-bd_dom_sf"/>
</dbReference>
<dbReference type="SUPFAM" id="SSF55729">
    <property type="entry name" value="Acyl-CoA N-acyltransferases (Nat)"/>
    <property type="match status" value="1"/>
</dbReference>
<comment type="caution">
    <text evidence="6">The sequence shown here is derived from an EMBL/GenBank/DDBJ whole genome shotgun (WGS) entry which is preliminary data.</text>
</comment>
<keyword evidence="2 3" id="KW-0012">Acyltransferase</keyword>
<dbReference type="InterPro" id="IPR016181">
    <property type="entry name" value="Acyl_CoA_acyltransferase"/>
</dbReference>
<feature type="binding site" evidence="3">
    <location>
        <begin position="113"/>
        <end position="118"/>
    </location>
    <ligand>
        <name>acetyl-CoA</name>
        <dbReference type="ChEBI" id="CHEBI:57288"/>
    </ligand>
</feature>
<feature type="binding site" evidence="3">
    <location>
        <begin position="141"/>
        <end position="142"/>
    </location>
    <ligand>
        <name>acetyl-CoA</name>
        <dbReference type="ChEBI" id="CHEBI:57288"/>
    </ligand>
</feature>
<dbReference type="GO" id="GO:0034069">
    <property type="term" value="F:aminoglycoside N-acetyltransferase activity"/>
    <property type="evidence" value="ECO:0007669"/>
    <property type="project" value="TreeGrafter"/>
</dbReference>
<evidence type="ECO:0000313" key="6">
    <source>
        <dbReference type="EMBL" id="RFA28890.1"/>
    </source>
</evidence>
<dbReference type="AlphaFoldDB" id="A0A3E0WD91"/>
<proteinExistence type="inferred from homology"/>